<dbReference type="SUPFAM" id="SSF54211">
    <property type="entry name" value="Ribosomal protein S5 domain 2-like"/>
    <property type="match status" value="1"/>
</dbReference>
<dbReference type="InterPro" id="IPR046843">
    <property type="entry name" value="LonB_AAA-LID"/>
</dbReference>
<feature type="active site" evidence="2">
    <location>
        <position position="667"/>
    </location>
</feature>
<dbReference type="InterPro" id="IPR027065">
    <property type="entry name" value="Lon_Prtase"/>
</dbReference>
<comment type="caution">
    <text evidence="4">The sequence shown here is derived from an EMBL/GenBank/DDBJ whole genome shotgun (WGS) entry which is preliminary data.</text>
</comment>
<dbReference type="InterPro" id="IPR014721">
    <property type="entry name" value="Ribsml_uS5_D2-typ_fold_subgr"/>
</dbReference>
<proteinExistence type="inferred from homology"/>
<evidence type="ECO:0000313" key="5">
    <source>
        <dbReference type="Proteomes" id="UP001556098"/>
    </source>
</evidence>
<reference evidence="4 5" key="1">
    <citation type="submission" date="2024-07" db="EMBL/GenBank/DDBJ databases">
        <title>Marimonas sp.nov., isolated from tidal-flat sediment.</title>
        <authorList>
            <person name="Jayan J.N."/>
            <person name="Lee S.S."/>
        </authorList>
    </citation>
    <scope>NUCLEOTIDE SEQUENCE [LARGE SCALE GENOMIC DNA]</scope>
    <source>
        <strain evidence="4 5">MJW-29</strain>
    </source>
</reference>
<dbReference type="Pfam" id="PF20437">
    <property type="entry name" value="LonC_helical"/>
    <property type="match status" value="1"/>
</dbReference>
<feature type="domain" description="Lon proteolytic" evidence="3">
    <location>
        <begin position="577"/>
        <end position="772"/>
    </location>
</feature>
<name>A0ABV3RKD0_9RHOB</name>
<gene>
    <name evidence="4" type="ORF">AB2B41_06935</name>
</gene>
<feature type="active site" evidence="2">
    <location>
        <position position="710"/>
    </location>
</feature>
<dbReference type="PANTHER" id="PTHR10046">
    <property type="entry name" value="ATP DEPENDENT LON PROTEASE FAMILY MEMBER"/>
    <property type="match status" value="1"/>
</dbReference>
<dbReference type="GO" id="GO:0006508">
    <property type="term" value="P:proteolysis"/>
    <property type="evidence" value="ECO:0007669"/>
    <property type="project" value="UniProtKB-KW"/>
</dbReference>
<dbReference type="InterPro" id="IPR027417">
    <property type="entry name" value="P-loop_NTPase"/>
</dbReference>
<protein>
    <recommendedName>
        <fullName evidence="2">endopeptidase La</fullName>
        <ecNumber evidence="2">3.4.21.53</ecNumber>
    </recommendedName>
</protein>
<dbReference type="PROSITE" id="PS51786">
    <property type="entry name" value="LON_PROTEOLYTIC"/>
    <property type="match status" value="1"/>
</dbReference>
<dbReference type="EMBL" id="JBFNXX010000004">
    <property type="protein sequence ID" value="MEW9919331.1"/>
    <property type="molecule type" value="Genomic_DNA"/>
</dbReference>
<keyword evidence="2" id="KW-0720">Serine protease</keyword>
<evidence type="ECO:0000256" key="1">
    <source>
        <dbReference type="ARBA" id="ARBA00022670"/>
    </source>
</evidence>
<dbReference type="GO" id="GO:0008233">
    <property type="term" value="F:peptidase activity"/>
    <property type="evidence" value="ECO:0007669"/>
    <property type="project" value="UniProtKB-KW"/>
</dbReference>
<dbReference type="InterPro" id="IPR020568">
    <property type="entry name" value="Ribosomal_Su5_D2-typ_SF"/>
</dbReference>
<keyword evidence="1 2" id="KW-0645">Protease</keyword>
<dbReference type="Pfam" id="PF13654">
    <property type="entry name" value="AAA_32"/>
    <property type="match status" value="1"/>
</dbReference>
<dbReference type="Pfam" id="PF05362">
    <property type="entry name" value="Lon_C"/>
    <property type="match status" value="1"/>
</dbReference>
<evidence type="ECO:0000313" key="4">
    <source>
        <dbReference type="EMBL" id="MEW9919331.1"/>
    </source>
</evidence>
<keyword evidence="2" id="KW-0378">Hydrolase</keyword>
<dbReference type="Gene3D" id="1.10.8.60">
    <property type="match status" value="1"/>
</dbReference>
<dbReference type="RefSeq" id="WP_367877035.1">
    <property type="nucleotide sequence ID" value="NZ_JBFNXX010000004.1"/>
</dbReference>
<comment type="catalytic activity">
    <reaction evidence="2">
        <text>Hydrolysis of proteins in presence of ATP.</text>
        <dbReference type="EC" id="3.4.21.53"/>
    </reaction>
</comment>
<dbReference type="Gene3D" id="3.30.230.10">
    <property type="match status" value="1"/>
</dbReference>
<organism evidence="4 5">
    <name type="scientific">Sulfitobacter sediminis</name>
    <dbReference type="NCBI Taxonomy" id="3234186"/>
    <lineage>
        <taxon>Bacteria</taxon>
        <taxon>Pseudomonadati</taxon>
        <taxon>Pseudomonadota</taxon>
        <taxon>Alphaproteobacteria</taxon>
        <taxon>Rhodobacterales</taxon>
        <taxon>Roseobacteraceae</taxon>
        <taxon>Sulfitobacter</taxon>
    </lineage>
</organism>
<dbReference type="InterPro" id="IPR046844">
    <property type="entry name" value="Lon-like_helical"/>
</dbReference>
<evidence type="ECO:0000256" key="2">
    <source>
        <dbReference type="PROSITE-ProRule" id="PRU01122"/>
    </source>
</evidence>
<evidence type="ECO:0000259" key="3">
    <source>
        <dbReference type="PROSITE" id="PS51786"/>
    </source>
</evidence>
<dbReference type="EC" id="3.4.21.53" evidence="2"/>
<keyword evidence="5" id="KW-1185">Reference proteome</keyword>
<dbReference type="PRINTS" id="PR00830">
    <property type="entry name" value="ENDOLAPTASE"/>
</dbReference>
<dbReference type="Proteomes" id="UP001556098">
    <property type="component" value="Unassembled WGS sequence"/>
</dbReference>
<dbReference type="SUPFAM" id="SSF52540">
    <property type="entry name" value="P-loop containing nucleoside triphosphate hydrolases"/>
    <property type="match status" value="1"/>
</dbReference>
<dbReference type="InterPro" id="IPR041699">
    <property type="entry name" value="AAA_32"/>
</dbReference>
<sequence length="821" mass="89490">MAKAPKLLSLPKGLAPDKLRPVCDPGSLGFETTEGLPVTQGLVGQGRAVDAISLSANIRQKDFNIYVLGNVGMGRHTAVEQLLGKAASERPTPCDWIYVNNFEMPHKPNAMRLRSGQARALRAAMQGLVDDLANEIPALFESDEYQTQRRAIEAEFGQRHEEPIAAFAERVQAEGVALIRTPMGFMLAALKDGKPIKPEEYEALPDDAREEIDAKIGRLQEELASVLKLGPQLEKEHRKRIEELHAGMAERVVTLRVSEVANAFSAEEGVADYLETVRQDMISNAELFLISMRAQNDGPFPEAIRKYHRDPHFDRYAVNIMVSHDEAQEDAAPVITEDLPSLGHLIGRIEYVSEMGTLATNFTLIKPGALHRANGGYLILDAHRILTEPFAWDALKRCLQSQSITITSLAERLSLASTITLEPDPIPLDTRVVLIGDRRLHMLLTLLDPEFGELFKIQADFEDDLPRNDLHTKEMAQVIASYAAKENLRPLTAGAVAALLDHALRLASDAKKYSLQLGVLTDVMREADHYTAQARRDLTDETDIEKAISEAEHRASRIKDRLQEAVTRKTILIDTEGAVVGQVNGLSVMGIGGHAFGRPSRITATVRMGTGKLVDIEREVELGGPLHSKGVLILGAYLAAHFALDVPMSLHASLVFEQSYGGVDGDSASSTELYALLSALSGVPIRQGFAVTGSVNQNGEVQAIGGVNEKIEGFFDLCKARGLTGEQGVLIPAANVEHLMLHRDVVEAARASKFRVVPVTTIDQGIEVLTGRKAGKRGRGGAFSKNSINALVEARLRDFAETRRRFGASNGADENGKEGGS</sequence>
<comment type="similarity">
    <text evidence="2">Belongs to the peptidase S16 family.</text>
</comment>
<accession>A0ABV3RKD0</accession>
<dbReference type="Pfam" id="PF20436">
    <property type="entry name" value="LonB_AAA-LID"/>
    <property type="match status" value="1"/>
</dbReference>
<dbReference type="Gene3D" id="3.40.50.300">
    <property type="entry name" value="P-loop containing nucleotide triphosphate hydrolases"/>
    <property type="match status" value="2"/>
</dbReference>
<dbReference type="InterPro" id="IPR008269">
    <property type="entry name" value="Lon_proteolytic"/>
</dbReference>